<proteinExistence type="predicted"/>
<dbReference type="GO" id="GO:0000155">
    <property type="term" value="F:phosphorelay sensor kinase activity"/>
    <property type="evidence" value="ECO:0007669"/>
    <property type="project" value="InterPro"/>
</dbReference>
<dbReference type="InterPro" id="IPR050351">
    <property type="entry name" value="BphY/WalK/GraS-like"/>
</dbReference>
<dbReference type="SMART" id="SM00387">
    <property type="entry name" value="HATPase_c"/>
    <property type="match status" value="1"/>
</dbReference>
<evidence type="ECO:0000313" key="15">
    <source>
        <dbReference type="Proteomes" id="UP001198983"/>
    </source>
</evidence>
<feature type="transmembrane region" description="Helical" evidence="12">
    <location>
        <begin position="36"/>
        <end position="55"/>
    </location>
</feature>
<keyword evidence="9 12" id="KW-1133">Transmembrane helix</keyword>
<dbReference type="AlphaFoldDB" id="A0AAX2ZKY2"/>
<protein>
    <recommendedName>
        <fullName evidence="3">histidine kinase</fullName>
        <ecNumber evidence="3">2.7.13.3</ecNumber>
    </recommendedName>
</protein>
<evidence type="ECO:0000256" key="9">
    <source>
        <dbReference type="ARBA" id="ARBA00022989"/>
    </source>
</evidence>
<evidence type="ECO:0000256" key="12">
    <source>
        <dbReference type="SAM" id="Phobius"/>
    </source>
</evidence>
<evidence type="ECO:0000256" key="8">
    <source>
        <dbReference type="ARBA" id="ARBA00022777"/>
    </source>
</evidence>
<sequence length="337" mass="39360">MKMIDYIKDKVLFLAVNLMFFILISLFMGFAKAAPVIVFLLFCIWFFPLITYMLLEYIKYRKYFKNIETTLENLDRKYLLPEVIDDANFMVGEKVNDILKELSRDMHENVKYYKNIQEEYREYIEIWVHEIKTPIASSKLLIENNNNEITRKINIQMDRIENFVEQVLYYSRSDEVGKDYIIKKIELSQVIKNVIKKNQRDFISKRISLQLDDINEIIYSDTKWVEFILNQIVGNAIKYSKGKEDKITIKAKKLGSSVVLTVQDNGVGIVEQDINRVFEKGFTGENGRKFGKSTGIGLYLCKKLCVKLGLGLQIDSNINEGTKVSIIFPKTENLVEK</sequence>
<gene>
    <name evidence="14" type="ORF">JW646_07105</name>
</gene>
<dbReference type="PANTHER" id="PTHR45453">
    <property type="entry name" value="PHOSPHATE REGULON SENSOR PROTEIN PHOR"/>
    <property type="match status" value="1"/>
</dbReference>
<reference evidence="14 15" key="1">
    <citation type="journal article" date="2023" name="Int. J. Syst. Evol. Microbiol.">
        <title>Terrisporobacter hibernicus sp. nov., isolated from bovine faeces in Northern Ireland.</title>
        <authorList>
            <person name="Mitchell M."/>
            <person name="Nguyen S.V."/>
            <person name="Connor M."/>
            <person name="Fairley D.J."/>
            <person name="Donoghue O."/>
            <person name="Marshall H."/>
            <person name="Koolman L."/>
            <person name="McMullan G."/>
            <person name="Schaffer K.E."/>
            <person name="McGrath J.W."/>
            <person name="Fanning S."/>
        </authorList>
    </citation>
    <scope>NUCLEOTIDE SEQUENCE [LARGE SCALE GENOMIC DNA]</scope>
    <source>
        <strain evidence="14 15">MCA3</strain>
    </source>
</reference>
<evidence type="ECO:0000256" key="6">
    <source>
        <dbReference type="ARBA" id="ARBA00022679"/>
    </source>
</evidence>
<dbReference type="InterPro" id="IPR005467">
    <property type="entry name" value="His_kinase_dom"/>
</dbReference>
<dbReference type="CDD" id="cd00082">
    <property type="entry name" value="HisKA"/>
    <property type="match status" value="1"/>
</dbReference>
<dbReference type="InterPro" id="IPR004358">
    <property type="entry name" value="Sig_transdc_His_kin-like_C"/>
</dbReference>
<keyword evidence="8 14" id="KW-0418">Kinase</keyword>
<dbReference type="RefSeq" id="WP_228417063.1">
    <property type="nucleotide sequence ID" value="NZ_CP081135.1"/>
</dbReference>
<evidence type="ECO:0000256" key="4">
    <source>
        <dbReference type="ARBA" id="ARBA00022475"/>
    </source>
</evidence>
<name>A0AAX2ZKY2_9FIRM</name>
<keyword evidence="15" id="KW-1185">Reference proteome</keyword>
<dbReference type="SUPFAM" id="SSF55874">
    <property type="entry name" value="ATPase domain of HSP90 chaperone/DNA topoisomerase II/histidine kinase"/>
    <property type="match status" value="1"/>
</dbReference>
<evidence type="ECO:0000313" key="14">
    <source>
        <dbReference type="EMBL" id="UEL49205.1"/>
    </source>
</evidence>
<comment type="catalytic activity">
    <reaction evidence="1">
        <text>ATP + protein L-histidine = ADP + protein N-phospho-L-histidine.</text>
        <dbReference type="EC" id="2.7.13.3"/>
    </reaction>
</comment>
<dbReference type="EMBL" id="CP081135">
    <property type="protein sequence ID" value="UEL49205.1"/>
    <property type="molecule type" value="Genomic_DNA"/>
</dbReference>
<accession>A0AAX2ZKY2</accession>
<comment type="subcellular location">
    <subcellularLocation>
        <location evidence="2">Cell membrane</location>
        <topology evidence="2">Multi-pass membrane protein</topology>
    </subcellularLocation>
</comment>
<dbReference type="GO" id="GO:0016036">
    <property type="term" value="P:cellular response to phosphate starvation"/>
    <property type="evidence" value="ECO:0007669"/>
    <property type="project" value="TreeGrafter"/>
</dbReference>
<keyword evidence="11 12" id="KW-0472">Membrane</keyword>
<keyword evidence="6" id="KW-0808">Transferase</keyword>
<dbReference type="PRINTS" id="PR00344">
    <property type="entry name" value="BCTRLSENSOR"/>
</dbReference>
<dbReference type="InterPro" id="IPR003661">
    <property type="entry name" value="HisK_dim/P_dom"/>
</dbReference>
<evidence type="ECO:0000256" key="5">
    <source>
        <dbReference type="ARBA" id="ARBA00022553"/>
    </source>
</evidence>
<keyword evidence="5" id="KW-0597">Phosphoprotein</keyword>
<dbReference type="EC" id="2.7.13.3" evidence="3"/>
<dbReference type="InterPro" id="IPR036890">
    <property type="entry name" value="HATPase_C_sf"/>
</dbReference>
<dbReference type="Proteomes" id="UP001198983">
    <property type="component" value="Chromosome"/>
</dbReference>
<evidence type="ECO:0000256" key="2">
    <source>
        <dbReference type="ARBA" id="ARBA00004651"/>
    </source>
</evidence>
<dbReference type="InterPro" id="IPR003594">
    <property type="entry name" value="HATPase_dom"/>
</dbReference>
<dbReference type="PANTHER" id="PTHR45453:SF2">
    <property type="entry name" value="HISTIDINE KINASE"/>
    <property type="match status" value="1"/>
</dbReference>
<feature type="domain" description="Histidine kinase" evidence="13">
    <location>
        <begin position="126"/>
        <end position="332"/>
    </location>
</feature>
<dbReference type="SUPFAM" id="SSF47384">
    <property type="entry name" value="Homodimeric domain of signal transducing histidine kinase"/>
    <property type="match status" value="1"/>
</dbReference>
<keyword evidence="10" id="KW-0902">Two-component regulatory system</keyword>
<dbReference type="InterPro" id="IPR036097">
    <property type="entry name" value="HisK_dim/P_sf"/>
</dbReference>
<evidence type="ECO:0000256" key="11">
    <source>
        <dbReference type="ARBA" id="ARBA00023136"/>
    </source>
</evidence>
<organism evidence="14 15">
    <name type="scientific">Terrisporobacter hibernicus</name>
    <dbReference type="NCBI Taxonomy" id="2813371"/>
    <lineage>
        <taxon>Bacteria</taxon>
        <taxon>Bacillati</taxon>
        <taxon>Bacillota</taxon>
        <taxon>Clostridia</taxon>
        <taxon>Peptostreptococcales</taxon>
        <taxon>Peptostreptococcaceae</taxon>
        <taxon>Terrisporobacter</taxon>
    </lineage>
</organism>
<evidence type="ECO:0000259" key="13">
    <source>
        <dbReference type="PROSITE" id="PS50109"/>
    </source>
</evidence>
<dbReference type="GO" id="GO:0004721">
    <property type="term" value="F:phosphoprotein phosphatase activity"/>
    <property type="evidence" value="ECO:0007669"/>
    <property type="project" value="TreeGrafter"/>
</dbReference>
<dbReference type="Gene3D" id="3.30.565.10">
    <property type="entry name" value="Histidine kinase-like ATPase, C-terminal domain"/>
    <property type="match status" value="1"/>
</dbReference>
<dbReference type="KEGG" id="tem:JW646_07105"/>
<keyword evidence="4" id="KW-1003">Cell membrane</keyword>
<dbReference type="GO" id="GO:0005886">
    <property type="term" value="C:plasma membrane"/>
    <property type="evidence" value="ECO:0007669"/>
    <property type="project" value="UniProtKB-SubCell"/>
</dbReference>
<feature type="transmembrane region" description="Helical" evidence="12">
    <location>
        <begin position="12"/>
        <end position="30"/>
    </location>
</feature>
<evidence type="ECO:0000256" key="10">
    <source>
        <dbReference type="ARBA" id="ARBA00023012"/>
    </source>
</evidence>
<evidence type="ECO:0000256" key="3">
    <source>
        <dbReference type="ARBA" id="ARBA00012438"/>
    </source>
</evidence>
<dbReference type="PROSITE" id="PS50109">
    <property type="entry name" value="HIS_KIN"/>
    <property type="match status" value="1"/>
</dbReference>
<evidence type="ECO:0000256" key="7">
    <source>
        <dbReference type="ARBA" id="ARBA00022692"/>
    </source>
</evidence>
<evidence type="ECO:0000256" key="1">
    <source>
        <dbReference type="ARBA" id="ARBA00000085"/>
    </source>
</evidence>
<keyword evidence="7 12" id="KW-0812">Transmembrane</keyword>
<dbReference type="Pfam" id="PF02518">
    <property type="entry name" value="HATPase_c"/>
    <property type="match status" value="1"/>
</dbReference>